<dbReference type="Gene3D" id="3.40.1580.10">
    <property type="entry name" value="SMI1/KNR4-like"/>
    <property type="match status" value="1"/>
</dbReference>
<dbReference type="InterPro" id="IPR037883">
    <property type="entry name" value="Knr4/Smi1-like_sf"/>
</dbReference>
<reference evidence="1 2" key="1">
    <citation type="submission" date="2022-05" db="EMBL/GenBank/DDBJ databases">
        <title>Genome Sequencing of Bee-Associated Microbes.</title>
        <authorList>
            <person name="Dunlap C."/>
        </authorList>
    </citation>
    <scope>NUCLEOTIDE SEQUENCE [LARGE SCALE GENOMIC DNA]</scope>
    <source>
        <strain evidence="1 2">NRRL NRS-750</strain>
    </source>
</reference>
<evidence type="ECO:0000313" key="2">
    <source>
        <dbReference type="Proteomes" id="UP001527090"/>
    </source>
</evidence>
<dbReference type="Proteomes" id="UP001527090">
    <property type="component" value="Unassembled WGS sequence"/>
</dbReference>
<protein>
    <submittedName>
        <fullName evidence="1">SUKH-3 domain-containing protein</fullName>
    </submittedName>
</protein>
<dbReference type="Pfam" id="PF14433">
    <property type="entry name" value="SUKH-3"/>
    <property type="match status" value="1"/>
</dbReference>
<evidence type="ECO:0000313" key="1">
    <source>
        <dbReference type="EMBL" id="MCY9529467.1"/>
    </source>
</evidence>
<dbReference type="InterPro" id="IPR025850">
    <property type="entry name" value="SUKH-3"/>
</dbReference>
<dbReference type="SUPFAM" id="SSF160631">
    <property type="entry name" value="SMI1/KNR4-like"/>
    <property type="match status" value="1"/>
</dbReference>
<sequence>MNLSNETVKILRDAGWYEGRRIDIKEIEENLEKLGCIIFPEVKSFLREFGNLVIEDTINDEIHNTSIRITNYYKNRSFKSLEEYAGEKLVPVGMIDSDNLLLFVSESGKVYCSTGKLGDNATEAWERLIGGSGVKPWGYL</sequence>
<accession>A0ABT4E6U8</accession>
<gene>
    <name evidence="1" type="ORF">M5X04_08990</name>
</gene>
<comment type="caution">
    <text evidence="1">The sequence shown here is derived from an EMBL/GenBank/DDBJ whole genome shotgun (WGS) entry which is preliminary data.</text>
</comment>
<dbReference type="RefSeq" id="WP_268631990.1">
    <property type="nucleotide sequence ID" value="NZ_JAMDLY010000009.1"/>
</dbReference>
<proteinExistence type="predicted"/>
<organism evidence="1 2">
    <name type="scientific">Paenibacillus alvei</name>
    <name type="common">Bacillus alvei</name>
    <dbReference type="NCBI Taxonomy" id="44250"/>
    <lineage>
        <taxon>Bacteria</taxon>
        <taxon>Bacillati</taxon>
        <taxon>Bacillota</taxon>
        <taxon>Bacilli</taxon>
        <taxon>Bacillales</taxon>
        <taxon>Paenibacillaceae</taxon>
        <taxon>Paenibacillus</taxon>
    </lineage>
</organism>
<name>A0ABT4E6U8_PAEAL</name>
<dbReference type="EMBL" id="JAMDLY010000009">
    <property type="protein sequence ID" value="MCY9529467.1"/>
    <property type="molecule type" value="Genomic_DNA"/>
</dbReference>
<keyword evidence="2" id="KW-1185">Reference proteome</keyword>